<evidence type="ECO:0000256" key="4">
    <source>
        <dbReference type="ARBA" id="ARBA00023242"/>
    </source>
</evidence>
<reference evidence="7 8" key="1">
    <citation type="submission" date="2015-06" db="EMBL/GenBank/DDBJ databases">
        <title>Expansion of signal transduction pathways in fungi by whole-genome duplication.</title>
        <authorList>
            <consortium name="DOE Joint Genome Institute"/>
            <person name="Corrochano L.M."/>
            <person name="Kuo A."/>
            <person name="Marcet-Houben M."/>
            <person name="Polaino S."/>
            <person name="Salamov A."/>
            <person name="Villalobos J.M."/>
            <person name="Alvarez M.I."/>
            <person name="Avalos J."/>
            <person name="Benito E.P."/>
            <person name="Benoit I."/>
            <person name="Burger G."/>
            <person name="Camino L.P."/>
            <person name="Canovas D."/>
            <person name="Cerda-Olmedo E."/>
            <person name="Cheng J.-F."/>
            <person name="Dominguez A."/>
            <person name="Elias M."/>
            <person name="Eslava A.P."/>
            <person name="Glaser F."/>
            <person name="Grimwood J."/>
            <person name="Gutierrez G."/>
            <person name="Heitman J."/>
            <person name="Henrissat B."/>
            <person name="Iturriaga E.A."/>
            <person name="Lang B.F."/>
            <person name="Lavin J.L."/>
            <person name="Lee S."/>
            <person name="Li W."/>
            <person name="Lindquist E."/>
            <person name="Lopez-Garcia S."/>
            <person name="Luque E.M."/>
            <person name="Marcos A.T."/>
            <person name="Martin J."/>
            <person name="Mccluskey K."/>
            <person name="Medina H.R."/>
            <person name="Miralles-Duran A."/>
            <person name="Miyazaki A."/>
            <person name="Munoz-Torres E."/>
            <person name="Oguiza J.A."/>
            <person name="Ohm R."/>
            <person name="Olmedo M."/>
            <person name="Orejas M."/>
            <person name="Ortiz-Castellanos L."/>
            <person name="Pisabarro A.G."/>
            <person name="Rodriguez-Romero J."/>
            <person name="Ruiz-Herrera J."/>
            <person name="Ruiz-Vazquez R."/>
            <person name="Sanz C."/>
            <person name="Schackwitz W."/>
            <person name="Schmutz J."/>
            <person name="Shahriari M."/>
            <person name="Shelest E."/>
            <person name="Silva-Franco F."/>
            <person name="Soanes D."/>
            <person name="Syed K."/>
            <person name="Tagua V.G."/>
            <person name="Talbot N.J."/>
            <person name="Thon M."/>
            <person name="De Vries R.P."/>
            <person name="Wiebenga A."/>
            <person name="Yadav J.S."/>
            <person name="Braun E.L."/>
            <person name="Baker S."/>
            <person name="Garre V."/>
            <person name="Horwitz B."/>
            <person name="Torres-Martinez S."/>
            <person name="Idnurm A."/>
            <person name="Herrera-Estrella A."/>
            <person name="Gabaldon T."/>
            <person name="Grigoriev I.V."/>
        </authorList>
    </citation>
    <scope>NUCLEOTIDE SEQUENCE [LARGE SCALE GENOMIC DNA]</scope>
    <source>
        <strain evidence="7 8">CBS 277.49</strain>
    </source>
</reference>
<dbReference type="Gene3D" id="3.30.160.60">
    <property type="entry name" value="Classic Zinc Finger"/>
    <property type="match status" value="1"/>
</dbReference>
<dbReference type="CDD" id="cd12193">
    <property type="entry name" value="bZIP_GCN4"/>
    <property type="match status" value="1"/>
</dbReference>
<feature type="region of interest" description="Disordered" evidence="5">
    <location>
        <begin position="124"/>
        <end position="182"/>
    </location>
</feature>
<dbReference type="PANTHER" id="PTHR45764:SF38">
    <property type="entry name" value="BZIP TRANSCRIPTION FACTOR 44"/>
    <property type="match status" value="1"/>
</dbReference>
<dbReference type="Pfam" id="PF07716">
    <property type="entry name" value="bZIP_2"/>
    <property type="match status" value="1"/>
</dbReference>
<evidence type="ECO:0000256" key="5">
    <source>
        <dbReference type="SAM" id="MobiDB-lite"/>
    </source>
</evidence>
<evidence type="ECO:0000256" key="1">
    <source>
        <dbReference type="ARBA" id="ARBA00023015"/>
    </source>
</evidence>
<dbReference type="AlphaFoldDB" id="A0A168KC64"/>
<evidence type="ECO:0000313" key="8">
    <source>
        <dbReference type="Proteomes" id="UP000077051"/>
    </source>
</evidence>
<evidence type="ECO:0000256" key="3">
    <source>
        <dbReference type="ARBA" id="ARBA00023163"/>
    </source>
</evidence>
<dbReference type="PANTHER" id="PTHR45764">
    <property type="entry name" value="BZIP TRANSCRIPTION FACTOR 44"/>
    <property type="match status" value="1"/>
</dbReference>
<dbReference type="GO" id="GO:0003677">
    <property type="term" value="F:DNA binding"/>
    <property type="evidence" value="ECO:0007669"/>
    <property type="project" value="UniProtKB-KW"/>
</dbReference>
<dbReference type="STRING" id="747725.A0A168KC64"/>
<sequence length="256" mass="29324">MNSSNTTSNNSFDLINLDSLDDWLESDLRQSGIILPAQSNDKPTMTPATPVTPAQILMASPPISECTPRMDPLLELSTPKIKYEPLSPMETPKIEPQDLCNNTRTSIDIQPFIKALSLLSSIQHQDKQQKTQQQQAQQQQHTQQHKRQRSESIDEDQPQDLVALKRQRNTDAARRSRQRKAMKMDSLEKRVMDLEAENERLRLRAAVAESERANIEAKEKRSRVRILELERQLADTHRSLLRHNNKDSTTAMTVKV</sequence>
<dbReference type="PROSITE" id="PS00036">
    <property type="entry name" value="BZIP_BASIC"/>
    <property type="match status" value="1"/>
</dbReference>
<feature type="compositionally biased region" description="Low complexity" evidence="5">
    <location>
        <begin position="130"/>
        <end position="142"/>
    </location>
</feature>
<accession>A0A168KC64</accession>
<feature type="domain" description="BZIP" evidence="6">
    <location>
        <begin position="165"/>
        <end position="216"/>
    </location>
</feature>
<dbReference type="SUPFAM" id="SSF57959">
    <property type="entry name" value="Leucine zipper domain"/>
    <property type="match status" value="1"/>
</dbReference>
<dbReference type="Proteomes" id="UP000077051">
    <property type="component" value="Unassembled WGS sequence"/>
</dbReference>
<dbReference type="VEuPathDB" id="FungiDB:MUCCIDRAFT_156479"/>
<dbReference type="PROSITE" id="PS50217">
    <property type="entry name" value="BZIP"/>
    <property type="match status" value="1"/>
</dbReference>
<comment type="caution">
    <text evidence="7">The sequence shown here is derived from an EMBL/GenBank/DDBJ whole genome shotgun (WGS) entry which is preliminary data.</text>
</comment>
<dbReference type="SMART" id="SM00338">
    <property type="entry name" value="BRLZ"/>
    <property type="match status" value="1"/>
</dbReference>
<evidence type="ECO:0000256" key="2">
    <source>
        <dbReference type="ARBA" id="ARBA00023125"/>
    </source>
</evidence>
<dbReference type="OrthoDB" id="2257100at2759"/>
<organism evidence="7 8">
    <name type="scientific">Mucor lusitanicus CBS 277.49</name>
    <dbReference type="NCBI Taxonomy" id="747725"/>
    <lineage>
        <taxon>Eukaryota</taxon>
        <taxon>Fungi</taxon>
        <taxon>Fungi incertae sedis</taxon>
        <taxon>Mucoromycota</taxon>
        <taxon>Mucoromycotina</taxon>
        <taxon>Mucoromycetes</taxon>
        <taxon>Mucorales</taxon>
        <taxon>Mucorineae</taxon>
        <taxon>Mucoraceae</taxon>
        <taxon>Mucor</taxon>
    </lineage>
</organism>
<keyword evidence="3" id="KW-0804">Transcription</keyword>
<name>A0A168KC64_MUCCL</name>
<dbReference type="EMBL" id="AMYB01000005">
    <property type="protein sequence ID" value="OAD02236.1"/>
    <property type="molecule type" value="Genomic_DNA"/>
</dbReference>
<keyword evidence="2" id="KW-0238">DNA-binding</keyword>
<evidence type="ECO:0000313" key="7">
    <source>
        <dbReference type="EMBL" id="OAD02236.1"/>
    </source>
</evidence>
<dbReference type="InterPro" id="IPR004827">
    <property type="entry name" value="bZIP"/>
</dbReference>
<dbReference type="InterPro" id="IPR046347">
    <property type="entry name" value="bZIP_sf"/>
</dbReference>
<keyword evidence="1" id="KW-0805">Transcription regulation</keyword>
<proteinExistence type="predicted"/>
<keyword evidence="8" id="KW-1185">Reference proteome</keyword>
<evidence type="ECO:0000259" key="6">
    <source>
        <dbReference type="PROSITE" id="PS50217"/>
    </source>
</evidence>
<keyword evidence="4" id="KW-0539">Nucleus</keyword>
<gene>
    <name evidence="7" type="ORF">MUCCIDRAFT_156479</name>
</gene>
<protein>
    <submittedName>
        <fullName evidence="7">Basic-leucine zipper transcription factor</fullName>
    </submittedName>
</protein>
<dbReference type="GO" id="GO:0003700">
    <property type="term" value="F:DNA-binding transcription factor activity"/>
    <property type="evidence" value="ECO:0007669"/>
    <property type="project" value="InterPro"/>
</dbReference>